<proteinExistence type="predicted"/>
<protein>
    <submittedName>
        <fullName evidence="1">Putative ovule protein</fullName>
    </submittedName>
</protein>
<organism evidence="1">
    <name type="scientific">Solanum chacoense</name>
    <name type="common">Chaco potato</name>
    <dbReference type="NCBI Taxonomy" id="4108"/>
    <lineage>
        <taxon>Eukaryota</taxon>
        <taxon>Viridiplantae</taxon>
        <taxon>Streptophyta</taxon>
        <taxon>Embryophyta</taxon>
        <taxon>Tracheophyta</taxon>
        <taxon>Spermatophyta</taxon>
        <taxon>Magnoliopsida</taxon>
        <taxon>eudicotyledons</taxon>
        <taxon>Gunneridae</taxon>
        <taxon>Pentapetalae</taxon>
        <taxon>asterids</taxon>
        <taxon>lamiids</taxon>
        <taxon>Solanales</taxon>
        <taxon>Solanaceae</taxon>
        <taxon>Solanoideae</taxon>
        <taxon>Solaneae</taxon>
        <taxon>Solanum</taxon>
    </lineage>
</organism>
<dbReference type="AlphaFoldDB" id="A0A0V0GTB6"/>
<evidence type="ECO:0000313" key="1">
    <source>
        <dbReference type="EMBL" id="JAP10903.1"/>
    </source>
</evidence>
<dbReference type="EMBL" id="GEDG01032264">
    <property type="protein sequence ID" value="JAP10903.1"/>
    <property type="molecule type" value="Transcribed_RNA"/>
</dbReference>
<name>A0A0V0GTB6_SOLCH</name>
<sequence length="62" mass="7466">MCGYKHVKCELNTCYMFEFRYEQSLIFKSIRKVKGHMPIFYGTSKRKKNNYIALLALIVVRR</sequence>
<reference evidence="1" key="1">
    <citation type="submission" date="2015-12" db="EMBL/GenBank/DDBJ databases">
        <title>Gene expression during late stages of embryo sac development: a critical building block for successful pollen-pistil interactions.</title>
        <authorList>
            <person name="Liu Y."/>
            <person name="Joly V."/>
            <person name="Sabar M."/>
            <person name="Matton D.P."/>
        </authorList>
    </citation>
    <scope>NUCLEOTIDE SEQUENCE</scope>
</reference>
<accession>A0A0V0GTB6</accession>